<proteinExistence type="inferred from homology"/>
<keyword evidence="11 12" id="KW-0472">Membrane</keyword>
<keyword evidence="8 12" id="KW-0812">Transmembrane</keyword>
<dbReference type="InterPro" id="IPR007078">
    <property type="entry name" value="Haem_export_protD_CcmD"/>
</dbReference>
<keyword evidence="7 12" id="KW-0997">Cell inner membrane</keyword>
<keyword evidence="6 12" id="KW-1003">Cell membrane</keyword>
<comment type="caution">
    <text evidence="13">The sequence shown here is derived from an EMBL/GenBank/DDBJ whole genome shotgun (WGS) entry which is preliminary data.</text>
</comment>
<keyword evidence="14" id="KW-1185">Reference proteome</keyword>
<comment type="function">
    <text evidence="1 12">Required for the export of heme to the periplasm for the biogenesis of c-type cytochromes.</text>
</comment>
<dbReference type="Proteomes" id="UP000294575">
    <property type="component" value="Unassembled WGS sequence"/>
</dbReference>
<dbReference type="NCBIfam" id="TIGR03141">
    <property type="entry name" value="cytochro_ccmD"/>
    <property type="match status" value="1"/>
</dbReference>
<dbReference type="GO" id="GO:0015886">
    <property type="term" value="P:heme transport"/>
    <property type="evidence" value="ECO:0007669"/>
    <property type="project" value="InterPro"/>
</dbReference>
<comment type="subcellular location">
    <subcellularLocation>
        <location evidence="2 12">Cell inner membrane</location>
        <topology evidence="2 12">Single-pass membrane protein</topology>
    </subcellularLocation>
</comment>
<dbReference type="GO" id="GO:0017004">
    <property type="term" value="P:cytochrome complex assembly"/>
    <property type="evidence" value="ECO:0007669"/>
    <property type="project" value="UniProtKB-KW"/>
</dbReference>
<dbReference type="AlphaFoldDB" id="A0A4R6U385"/>
<evidence type="ECO:0000256" key="6">
    <source>
        <dbReference type="ARBA" id="ARBA00022475"/>
    </source>
</evidence>
<protein>
    <recommendedName>
        <fullName evidence="4 12">Heme exporter protein D</fullName>
    </recommendedName>
</protein>
<sequence>MTDSIFAFNSFAEFLAMGKHGFYVWLCFGVTLAIMLLNVALPWLARKKYLNQEIRRLRWEAQNESGS</sequence>
<dbReference type="GO" id="GO:0005886">
    <property type="term" value="C:plasma membrane"/>
    <property type="evidence" value="ECO:0007669"/>
    <property type="project" value="UniProtKB-SubCell"/>
</dbReference>
<feature type="transmembrane region" description="Helical" evidence="12">
    <location>
        <begin position="22"/>
        <end position="45"/>
    </location>
</feature>
<keyword evidence="10 12" id="KW-1133">Transmembrane helix</keyword>
<reference evidence="13 14" key="1">
    <citation type="submission" date="2019-03" db="EMBL/GenBank/DDBJ databases">
        <title>Genomic Encyclopedia of Type Strains, Phase IV (KMG-IV): sequencing the most valuable type-strain genomes for metagenomic binning, comparative biology and taxonomic classification.</title>
        <authorList>
            <person name="Goeker M."/>
        </authorList>
    </citation>
    <scope>NUCLEOTIDE SEQUENCE [LARGE SCALE GENOMIC DNA]</scope>
    <source>
        <strain evidence="13 14">DSM 28679</strain>
    </source>
</reference>
<organism evidence="13 14">
    <name type="scientific">Thiopseudomonas denitrificans</name>
    <dbReference type="NCBI Taxonomy" id="1501432"/>
    <lineage>
        <taxon>Bacteria</taxon>
        <taxon>Pseudomonadati</taxon>
        <taxon>Pseudomonadota</taxon>
        <taxon>Gammaproteobacteria</taxon>
        <taxon>Pseudomonadales</taxon>
        <taxon>Pseudomonadaceae</taxon>
        <taxon>Thiopseudomonas</taxon>
    </lineage>
</organism>
<accession>A0A4R6U385</accession>
<dbReference type="InterPro" id="IPR052075">
    <property type="entry name" value="Heme_exporter_D"/>
</dbReference>
<dbReference type="PANTHER" id="PTHR37531:SF1">
    <property type="entry name" value="HEME EXPORTER PROTEIN D"/>
    <property type="match status" value="1"/>
</dbReference>
<evidence type="ECO:0000256" key="9">
    <source>
        <dbReference type="ARBA" id="ARBA00022748"/>
    </source>
</evidence>
<evidence type="ECO:0000256" key="12">
    <source>
        <dbReference type="RuleBase" id="RU363101"/>
    </source>
</evidence>
<keyword evidence="5 12" id="KW-0813">Transport</keyword>
<dbReference type="EMBL" id="SNYK01000001">
    <property type="protein sequence ID" value="TDQ40126.1"/>
    <property type="molecule type" value="Genomic_DNA"/>
</dbReference>
<evidence type="ECO:0000256" key="11">
    <source>
        <dbReference type="ARBA" id="ARBA00023136"/>
    </source>
</evidence>
<evidence type="ECO:0000256" key="10">
    <source>
        <dbReference type="ARBA" id="ARBA00022989"/>
    </source>
</evidence>
<name>A0A4R6U385_9GAMM</name>
<dbReference type="GO" id="GO:1903607">
    <property type="term" value="P:cytochrome c biosynthetic process"/>
    <property type="evidence" value="ECO:0007669"/>
    <property type="project" value="TreeGrafter"/>
</dbReference>
<evidence type="ECO:0000256" key="8">
    <source>
        <dbReference type="ARBA" id="ARBA00022692"/>
    </source>
</evidence>
<evidence type="ECO:0000256" key="7">
    <source>
        <dbReference type="ARBA" id="ARBA00022519"/>
    </source>
</evidence>
<evidence type="ECO:0000256" key="1">
    <source>
        <dbReference type="ARBA" id="ARBA00002442"/>
    </source>
</evidence>
<gene>
    <name evidence="13" type="ORF">DFQ45_101261</name>
</gene>
<dbReference type="RefSeq" id="WP_101496827.1">
    <property type="nucleotide sequence ID" value="NZ_LNJZ01000007.1"/>
</dbReference>
<dbReference type="Pfam" id="PF04995">
    <property type="entry name" value="CcmD"/>
    <property type="match status" value="1"/>
</dbReference>
<evidence type="ECO:0000256" key="5">
    <source>
        <dbReference type="ARBA" id="ARBA00022448"/>
    </source>
</evidence>
<dbReference type="PANTHER" id="PTHR37531">
    <property type="entry name" value="HEME EXPORTER PROTEIN D"/>
    <property type="match status" value="1"/>
</dbReference>
<evidence type="ECO:0000313" key="13">
    <source>
        <dbReference type="EMBL" id="TDQ40126.1"/>
    </source>
</evidence>
<evidence type="ECO:0000313" key="14">
    <source>
        <dbReference type="Proteomes" id="UP000294575"/>
    </source>
</evidence>
<evidence type="ECO:0000256" key="4">
    <source>
        <dbReference type="ARBA" id="ARBA00016461"/>
    </source>
</evidence>
<comment type="similarity">
    <text evidence="3 12">Belongs to the CcmD/CycX/HelD family.</text>
</comment>
<keyword evidence="9 12" id="KW-0201">Cytochrome c-type biogenesis</keyword>
<evidence type="ECO:0000256" key="2">
    <source>
        <dbReference type="ARBA" id="ARBA00004377"/>
    </source>
</evidence>
<evidence type="ECO:0000256" key="3">
    <source>
        <dbReference type="ARBA" id="ARBA00008741"/>
    </source>
</evidence>
<dbReference type="OrthoDB" id="9815607at2"/>